<gene>
    <name evidence="1" type="ORF">H8S64_02400</name>
</gene>
<keyword evidence="2" id="KW-1185">Reference proteome</keyword>
<dbReference type="NCBIfam" id="NF045581">
    <property type="entry name" value="PG0541_fam"/>
    <property type="match status" value="1"/>
</dbReference>
<dbReference type="SUPFAM" id="SSF54913">
    <property type="entry name" value="GlnB-like"/>
    <property type="match status" value="1"/>
</dbReference>
<accession>A0ABR7CWA4</accession>
<evidence type="ECO:0000313" key="2">
    <source>
        <dbReference type="Proteomes" id="UP000646484"/>
    </source>
</evidence>
<dbReference type="EMBL" id="JACOOH010000001">
    <property type="protein sequence ID" value="MBC5619943.1"/>
    <property type="molecule type" value="Genomic_DNA"/>
</dbReference>
<dbReference type="Proteomes" id="UP000646484">
    <property type="component" value="Unassembled WGS sequence"/>
</dbReference>
<organism evidence="1 2">
    <name type="scientific">Butyricimonas hominis</name>
    <dbReference type="NCBI Taxonomy" id="2763032"/>
    <lineage>
        <taxon>Bacteria</taxon>
        <taxon>Pseudomonadati</taxon>
        <taxon>Bacteroidota</taxon>
        <taxon>Bacteroidia</taxon>
        <taxon>Bacteroidales</taxon>
        <taxon>Odoribacteraceae</taxon>
        <taxon>Butyricimonas</taxon>
    </lineage>
</organism>
<evidence type="ECO:0008006" key="3">
    <source>
        <dbReference type="Google" id="ProtNLM"/>
    </source>
</evidence>
<evidence type="ECO:0000313" key="1">
    <source>
        <dbReference type="EMBL" id="MBC5619943.1"/>
    </source>
</evidence>
<dbReference type="Gene3D" id="3.30.70.120">
    <property type="match status" value="1"/>
</dbReference>
<reference evidence="1 2" key="1">
    <citation type="submission" date="2020-08" db="EMBL/GenBank/DDBJ databases">
        <title>Genome public.</title>
        <authorList>
            <person name="Liu C."/>
            <person name="Sun Q."/>
        </authorList>
    </citation>
    <scope>NUCLEOTIDE SEQUENCE [LARGE SCALE GENOMIC DNA]</scope>
    <source>
        <strain evidence="1 2">NSJ-56</strain>
    </source>
</reference>
<protein>
    <recommendedName>
        <fullName evidence="3">Transcriptional regulator</fullName>
    </recommendedName>
</protein>
<dbReference type="InterPro" id="IPR015867">
    <property type="entry name" value="N-reg_PII/ATP_PRibTrfase_C"/>
</dbReference>
<name>A0ABR7CWA4_9BACT</name>
<proteinExistence type="predicted"/>
<dbReference type="RefSeq" id="WP_186974800.1">
    <property type="nucleotide sequence ID" value="NZ_JACOOH010000001.1"/>
</dbReference>
<sequence length="98" mass="11253">MKKAVFITYNQALTERVAYILDQLQVRGFTQWPLINGAGTTDGEPRMGSHTWPEMNSATLTVVEEEMVPLILKYVKNLDEVNKENGIRAFVWDITDMY</sequence>
<comment type="caution">
    <text evidence="1">The sequence shown here is derived from an EMBL/GenBank/DDBJ whole genome shotgun (WGS) entry which is preliminary data.</text>
</comment>
<dbReference type="InterPro" id="IPR011322">
    <property type="entry name" value="N-reg_PII-like_a/b"/>
</dbReference>